<dbReference type="GeneID" id="28939513"/>
<dbReference type="Pfam" id="PF20645">
    <property type="entry name" value="Rrn7_cyclin_C"/>
    <property type="match status" value="1"/>
</dbReference>
<evidence type="ECO:0000256" key="7">
    <source>
        <dbReference type="ARBA" id="ARBA00023125"/>
    </source>
</evidence>
<dbReference type="RefSeq" id="XP_018230426.1">
    <property type="nucleotide sequence ID" value="XM_018373258.1"/>
</dbReference>
<gene>
    <name evidence="13" type="ORF">T551_00995</name>
</gene>
<evidence type="ECO:0000313" key="13">
    <source>
        <dbReference type="EMBL" id="KTW31734.1"/>
    </source>
</evidence>
<feature type="domain" description="RRN7-type" evidence="10">
    <location>
        <begin position="7"/>
        <end position="39"/>
    </location>
</feature>
<evidence type="ECO:0000256" key="9">
    <source>
        <dbReference type="ARBA" id="ARBA00023242"/>
    </source>
</evidence>
<keyword evidence="6" id="KW-0805">Transcription regulation</keyword>
<dbReference type="GO" id="GO:0042790">
    <property type="term" value="P:nucleolar large rRNA transcription by RNA polymerase I"/>
    <property type="evidence" value="ECO:0007669"/>
    <property type="project" value="TreeGrafter"/>
</dbReference>
<dbReference type="OrthoDB" id="428577at2759"/>
<dbReference type="PANTHER" id="PTHR31576">
    <property type="entry name" value="TATA BOX-BINDING PROTEIN-ASSOCIATED FACTOR RNA POLYMERASE I SUBUNIT B"/>
    <property type="match status" value="1"/>
</dbReference>
<evidence type="ECO:0000256" key="3">
    <source>
        <dbReference type="ARBA" id="ARBA00022723"/>
    </source>
</evidence>
<keyword evidence="9" id="KW-0539">Nucleus</keyword>
<dbReference type="Pfam" id="PF20644">
    <property type="entry name" value="Rrn7_cyclin_N"/>
    <property type="match status" value="1"/>
</dbReference>
<evidence type="ECO:0000259" key="12">
    <source>
        <dbReference type="Pfam" id="PF20645"/>
    </source>
</evidence>
<dbReference type="InterPro" id="IPR021752">
    <property type="entry name" value="TF_Rrn7_Zf"/>
</dbReference>
<comment type="caution">
    <text evidence="13">The sequence shown here is derived from an EMBL/GenBank/DDBJ whole genome shotgun (WGS) entry which is preliminary data.</text>
</comment>
<feature type="domain" description="Rrn7/TAF1B C-terminal cyclin" evidence="12">
    <location>
        <begin position="223"/>
        <end position="378"/>
    </location>
</feature>
<keyword evidence="8" id="KW-0804">Transcription</keyword>
<dbReference type="VEuPathDB" id="FungiDB:T551_00995"/>
<evidence type="ECO:0000256" key="6">
    <source>
        <dbReference type="ARBA" id="ARBA00023015"/>
    </source>
</evidence>
<organism evidence="13 14">
    <name type="scientific">Pneumocystis jirovecii (strain RU7)</name>
    <name type="common">Human pneumocystis pneumonia agent</name>
    <dbReference type="NCBI Taxonomy" id="1408657"/>
    <lineage>
        <taxon>Eukaryota</taxon>
        <taxon>Fungi</taxon>
        <taxon>Dikarya</taxon>
        <taxon>Ascomycota</taxon>
        <taxon>Taphrinomycotina</taxon>
        <taxon>Pneumocystomycetes</taxon>
        <taxon>Pneumocystaceae</taxon>
        <taxon>Pneumocystis</taxon>
    </lineage>
</organism>
<comment type="subcellular location">
    <subcellularLocation>
        <location evidence="1">Nucleus</location>
        <location evidence="1">Nucleolus</location>
    </subcellularLocation>
</comment>
<evidence type="ECO:0000259" key="10">
    <source>
        <dbReference type="Pfam" id="PF11781"/>
    </source>
</evidence>
<dbReference type="eggNOG" id="ENOG502RYCI">
    <property type="taxonomic scope" value="Eukaryota"/>
</dbReference>
<evidence type="ECO:0000256" key="4">
    <source>
        <dbReference type="ARBA" id="ARBA00022771"/>
    </source>
</evidence>
<keyword evidence="4" id="KW-0863">Zinc-finger</keyword>
<dbReference type="STRING" id="1408657.A0A0W4ZTP5"/>
<keyword evidence="5" id="KW-0862">Zinc</keyword>
<proteinExistence type="inferred from homology"/>
<keyword evidence="7" id="KW-0238">DNA-binding</keyword>
<dbReference type="EMBL" id="LFWA01000004">
    <property type="protein sequence ID" value="KTW31734.1"/>
    <property type="molecule type" value="Genomic_DNA"/>
</dbReference>
<keyword evidence="14" id="KW-1185">Reference proteome</keyword>
<dbReference type="GO" id="GO:0001164">
    <property type="term" value="F:RNA polymerase I core promoter sequence-specific DNA binding"/>
    <property type="evidence" value="ECO:0007669"/>
    <property type="project" value="InterPro"/>
</dbReference>
<keyword evidence="3" id="KW-0479">Metal-binding</keyword>
<name>A0A0W4ZTP5_PNEJ7</name>
<dbReference type="Proteomes" id="UP000053447">
    <property type="component" value="Unassembled WGS sequence"/>
</dbReference>
<evidence type="ECO:0000256" key="2">
    <source>
        <dbReference type="ARBA" id="ARBA00006899"/>
    </source>
</evidence>
<dbReference type="InterPro" id="IPR048538">
    <property type="entry name" value="Rrn7_cyclin_C"/>
</dbReference>
<dbReference type="Pfam" id="PF11781">
    <property type="entry name" value="Zn_ribbon_RRN7"/>
    <property type="match status" value="1"/>
</dbReference>
<comment type="similarity">
    <text evidence="2">Belongs to the RRN7/TAF1B family.</text>
</comment>
<sequence length="493" mass="57161">MNSYQFDKNLRCGVDNCVSTQYYVDAGLTYCINGHLIEGIVEIDNTNDLTRSQQSRRRKITSSGQHKKKSRVLYGNEGKIIFLRSFQQILRTQSWYLIHTHGITNELEHAVRNIWKHYLILLLSNKLFYKNAKNINKYQNKSIIGNPNNIIPYKTKKLPKLIDTIGICYLGLLNIRSSITISDLCNLMKSGKIPYMKALFIIPTQVRKSMEPQYQIALSPTIFPSYEKVLNVTYSIVSAFYDSYKIIFPPLNVYPILVSYIQNLCLPLELILPTLKLAYQLNITFTNKPLKEPNSNVMPEVILLAILLISTRIYFEIDHYDMENLKNYNHNNLMDWDIWMTTMKLLNYNKLTHFNGTKTNIKKITQIPTKELDKYLDYLNIQLFNKSDITVPQGILNIFPLDVPKEINNSFNSALDFYASLKLLYTTYSCILESTLKNKKHIYKVFSPTENLPDITKTLISKGAEMIGISESKLRKIILNLEKQCINLNDILK</sequence>
<dbReference type="PANTHER" id="PTHR31576:SF2">
    <property type="entry name" value="TATA BOX-BINDING PROTEIN-ASSOCIATED FACTOR RNA POLYMERASE I SUBUNIT B"/>
    <property type="match status" value="1"/>
</dbReference>
<dbReference type="InterPro" id="IPR033599">
    <property type="entry name" value="TAF1B/Rrn7"/>
</dbReference>
<evidence type="ECO:0000259" key="11">
    <source>
        <dbReference type="Pfam" id="PF20644"/>
    </source>
</evidence>
<accession>A0A0W4ZTP5</accession>
<evidence type="ECO:0000256" key="5">
    <source>
        <dbReference type="ARBA" id="ARBA00022833"/>
    </source>
</evidence>
<dbReference type="GO" id="GO:0070860">
    <property type="term" value="C:RNA polymerase I core factor complex"/>
    <property type="evidence" value="ECO:0007669"/>
    <property type="project" value="InterPro"/>
</dbReference>
<dbReference type="InterPro" id="IPR048540">
    <property type="entry name" value="Rrn7_cyclin_N"/>
</dbReference>
<dbReference type="GO" id="GO:0008270">
    <property type="term" value="F:zinc ion binding"/>
    <property type="evidence" value="ECO:0007669"/>
    <property type="project" value="UniProtKB-KW"/>
</dbReference>
<feature type="domain" description="Rrn7/TAF1B N-terminal cyclin" evidence="11">
    <location>
        <begin position="86"/>
        <end position="204"/>
    </location>
</feature>
<reference evidence="14" key="1">
    <citation type="journal article" date="2016" name="Nat. Commun.">
        <title>Genome analysis of three Pneumocystis species reveals adaptation mechanisms to life exclusively in mammalian hosts.</title>
        <authorList>
            <person name="Ma L."/>
            <person name="Chen Z."/>
            <person name="Huang D.W."/>
            <person name="Kutty G."/>
            <person name="Ishihara M."/>
            <person name="Wang H."/>
            <person name="Abouelleil A."/>
            <person name="Bishop L."/>
            <person name="Davey E."/>
            <person name="Deng R."/>
            <person name="Deng X."/>
            <person name="Fan L."/>
            <person name="Fantoni G."/>
            <person name="Fitzgerald M."/>
            <person name="Gogineni E."/>
            <person name="Goldberg J.M."/>
            <person name="Handley G."/>
            <person name="Hu X."/>
            <person name="Huber C."/>
            <person name="Jiao X."/>
            <person name="Jones K."/>
            <person name="Levin J.Z."/>
            <person name="Liu Y."/>
            <person name="Macdonald P."/>
            <person name="Melnikov A."/>
            <person name="Raley C."/>
            <person name="Sassi M."/>
            <person name="Sherman B.T."/>
            <person name="Song X."/>
            <person name="Sykes S."/>
            <person name="Tran B."/>
            <person name="Walsh L."/>
            <person name="Xia Y."/>
            <person name="Yang J."/>
            <person name="Young S."/>
            <person name="Zeng Q."/>
            <person name="Zheng X."/>
            <person name="Stephens R."/>
            <person name="Nusbaum C."/>
            <person name="Birren B.W."/>
            <person name="Azadi P."/>
            <person name="Lempicki R.A."/>
            <person name="Cuomo C.A."/>
            <person name="Kovacs J.A."/>
        </authorList>
    </citation>
    <scope>NUCLEOTIDE SEQUENCE [LARGE SCALE GENOMIC DNA]</scope>
    <source>
        <strain evidence="14">RU7</strain>
    </source>
</reference>
<evidence type="ECO:0000313" key="14">
    <source>
        <dbReference type="Proteomes" id="UP000053447"/>
    </source>
</evidence>
<protein>
    <submittedName>
        <fullName evidence="13">Uncharacterized protein</fullName>
    </submittedName>
</protein>
<evidence type="ECO:0000256" key="1">
    <source>
        <dbReference type="ARBA" id="ARBA00004604"/>
    </source>
</evidence>
<evidence type="ECO:0000256" key="8">
    <source>
        <dbReference type="ARBA" id="ARBA00023163"/>
    </source>
</evidence>
<dbReference type="AlphaFoldDB" id="A0A0W4ZTP5"/>